<dbReference type="SMART" id="SM00264">
    <property type="entry name" value="BAG"/>
    <property type="match status" value="1"/>
</dbReference>
<dbReference type="Pfam" id="PF02179">
    <property type="entry name" value="BAG"/>
    <property type="match status" value="1"/>
</dbReference>
<feature type="compositionally biased region" description="Basic and acidic residues" evidence="2">
    <location>
        <begin position="368"/>
        <end position="386"/>
    </location>
</feature>
<feature type="region of interest" description="Disordered" evidence="2">
    <location>
        <begin position="878"/>
        <end position="976"/>
    </location>
</feature>
<feature type="compositionally biased region" description="Polar residues" evidence="2">
    <location>
        <begin position="200"/>
        <end position="210"/>
    </location>
</feature>
<dbReference type="InterPro" id="IPR003103">
    <property type="entry name" value="BAG_domain"/>
</dbReference>
<feature type="compositionally biased region" description="Basic and acidic residues" evidence="2">
    <location>
        <begin position="263"/>
        <end position="274"/>
    </location>
</feature>
<dbReference type="Gene3D" id="1.20.58.120">
    <property type="entry name" value="BAG domain"/>
    <property type="match status" value="1"/>
</dbReference>
<dbReference type="PANTHER" id="PTHR33322">
    <property type="entry name" value="BAG DOMAIN CONTAINING PROTEIN, EXPRESSED"/>
    <property type="match status" value="1"/>
</dbReference>
<feature type="compositionally biased region" description="Polar residues" evidence="2">
    <location>
        <begin position="473"/>
        <end position="483"/>
    </location>
</feature>
<feature type="compositionally biased region" description="Basic and acidic residues" evidence="2">
    <location>
        <begin position="880"/>
        <end position="890"/>
    </location>
</feature>
<feature type="compositionally biased region" description="Polar residues" evidence="2">
    <location>
        <begin position="1117"/>
        <end position="1128"/>
    </location>
</feature>
<feature type="compositionally biased region" description="Basic and acidic residues" evidence="2">
    <location>
        <begin position="516"/>
        <end position="529"/>
    </location>
</feature>
<keyword evidence="1" id="KW-0143">Chaperone</keyword>
<feature type="compositionally biased region" description="Polar residues" evidence="2">
    <location>
        <begin position="429"/>
        <end position="438"/>
    </location>
</feature>
<dbReference type="InterPro" id="IPR040400">
    <property type="entry name" value="BAG5/6/7/8"/>
</dbReference>
<dbReference type="PROSITE" id="PS50096">
    <property type="entry name" value="IQ"/>
    <property type="match status" value="1"/>
</dbReference>
<feature type="compositionally biased region" description="Basic and acidic residues" evidence="2">
    <location>
        <begin position="938"/>
        <end position="949"/>
    </location>
</feature>
<dbReference type="SUPFAM" id="SSF63491">
    <property type="entry name" value="BAG domain"/>
    <property type="match status" value="1"/>
</dbReference>
<evidence type="ECO:0000259" key="3">
    <source>
        <dbReference type="PROSITE" id="PS51035"/>
    </source>
</evidence>
<dbReference type="GO" id="GO:0006457">
    <property type="term" value="P:protein folding"/>
    <property type="evidence" value="ECO:0007669"/>
    <property type="project" value="TreeGrafter"/>
</dbReference>
<feature type="region of interest" description="Disordered" evidence="2">
    <location>
        <begin position="190"/>
        <end position="222"/>
    </location>
</feature>
<feature type="compositionally biased region" description="Polar residues" evidence="2">
    <location>
        <begin position="330"/>
        <end position="344"/>
    </location>
</feature>
<dbReference type="GO" id="GO:0009506">
    <property type="term" value="C:plasmodesma"/>
    <property type="evidence" value="ECO:0007669"/>
    <property type="project" value="TreeGrafter"/>
</dbReference>
<dbReference type="FunFam" id="1.20.58.120:FF:000010">
    <property type="entry name" value="BAG family molecular chaperone regulator 6"/>
    <property type="match status" value="1"/>
</dbReference>
<keyword evidence="5" id="KW-1185">Reference proteome</keyword>
<comment type="caution">
    <text evidence="4">The sequence shown here is derived from an EMBL/GenBank/DDBJ whole genome shotgun (WGS) entry which is preliminary data.</text>
</comment>
<dbReference type="GO" id="GO:0051087">
    <property type="term" value="F:protein-folding chaperone binding"/>
    <property type="evidence" value="ECO:0007669"/>
    <property type="project" value="InterPro"/>
</dbReference>
<feature type="compositionally biased region" description="Basic residues" evidence="2">
    <location>
        <begin position="1100"/>
        <end position="1113"/>
    </location>
</feature>
<dbReference type="PANTHER" id="PTHR33322:SF16">
    <property type="entry name" value="BAG FAMILY MOLECULAR CHAPERONE REGULATOR 6"/>
    <property type="match status" value="1"/>
</dbReference>
<organism evidence="4 5">
    <name type="scientific">Phaseolus coccineus</name>
    <name type="common">Scarlet runner bean</name>
    <name type="synonym">Phaseolus multiflorus</name>
    <dbReference type="NCBI Taxonomy" id="3886"/>
    <lineage>
        <taxon>Eukaryota</taxon>
        <taxon>Viridiplantae</taxon>
        <taxon>Streptophyta</taxon>
        <taxon>Embryophyta</taxon>
        <taxon>Tracheophyta</taxon>
        <taxon>Spermatophyta</taxon>
        <taxon>Magnoliopsida</taxon>
        <taxon>eudicotyledons</taxon>
        <taxon>Gunneridae</taxon>
        <taxon>Pentapetalae</taxon>
        <taxon>rosids</taxon>
        <taxon>fabids</taxon>
        <taxon>Fabales</taxon>
        <taxon>Fabaceae</taxon>
        <taxon>Papilionoideae</taxon>
        <taxon>50 kb inversion clade</taxon>
        <taxon>NPAAA clade</taxon>
        <taxon>indigoferoid/millettioid clade</taxon>
        <taxon>Phaseoleae</taxon>
        <taxon>Phaseolus</taxon>
    </lineage>
</organism>
<accession>A0AAN9RR99</accession>
<evidence type="ECO:0000256" key="1">
    <source>
        <dbReference type="ARBA" id="ARBA00023186"/>
    </source>
</evidence>
<dbReference type="Proteomes" id="UP001374584">
    <property type="component" value="Unassembled WGS sequence"/>
</dbReference>
<feature type="compositionally biased region" description="Low complexity" evidence="2">
    <location>
        <begin position="906"/>
        <end position="925"/>
    </location>
</feature>
<dbReference type="CDD" id="cd23767">
    <property type="entry name" value="IQCD"/>
    <property type="match status" value="1"/>
</dbReference>
<feature type="compositionally biased region" description="Polar residues" evidence="2">
    <location>
        <begin position="292"/>
        <end position="305"/>
    </location>
</feature>
<feature type="compositionally biased region" description="Basic and acidic residues" evidence="2">
    <location>
        <begin position="846"/>
        <end position="857"/>
    </location>
</feature>
<dbReference type="PROSITE" id="PS51035">
    <property type="entry name" value="BAG"/>
    <property type="match status" value="1"/>
</dbReference>
<reference evidence="4 5" key="1">
    <citation type="submission" date="2024-01" db="EMBL/GenBank/DDBJ databases">
        <title>The genomes of 5 underutilized Papilionoideae crops provide insights into root nodulation and disease resistanc.</title>
        <authorList>
            <person name="Jiang F."/>
        </authorList>
    </citation>
    <scope>NUCLEOTIDE SEQUENCE [LARGE SCALE GENOMIC DNA]</scope>
    <source>
        <strain evidence="4">JINMINGXINNONG_FW02</strain>
        <tissue evidence="4">Leaves</tissue>
    </source>
</reference>
<evidence type="ECO:0000256" key="2">
    <source>
        <dbReference type="SAM" id="MobiDB-lite"/>
    </source>
</evidence>
<feature type="region of interest" description="Disordered" evidence="2">
    <location>
        <begin position="234"/>
        <end position="274"/>
    </location>
</feature>
<feature type="region of interest" description="Disordered" evidence="2">
    <location>
        <begin position="1099"/>
        <end position="1128"/>
    </location>
</feature>
<feature type="compositionally biased region" description="Basic and acidic residues" evidence="2">
    <location>
        <begin position="461"/>
        <end position="472"/>
    </location>
</feature>
<evidence type="ECO:0000313" key="5">
    <source>
        <dbReference type="Proteomes" id="UP001374584"/>
    </source>
</evidence>
<evidence type="ECO:0000313" key="4">
    <source>
        <dbReference type="EMBL" id="KAK7382022.1"/>
    </source>
</evidence>
<dbReference type="InterPro" id="IPR036533">
    <property type="entry name" value="BAG_dom_sf"/>
</dbReference>
<protein>
    <recommendedName>
        <fullName evidence="3">BAG domain-containing protein</fullName>
    </recommendedName>
</protein>
<dbReference type="EMBL" id="JAYMYR010000001">
    <property type="protein sequence ID" value="KAK7382022.1"/>
    <property type="molecule type" value="Genomic_DNA"/>
</dbReference>
<feature type="compositionally biased region" description="Low complexity" evidence="2">
    <location>
        <begin position="388"/>
        <end position="399"/>
    </location>
</feature>
<feature type="region of interest" description="Disordered" evidence="2">
    <location>
        <begin position="292"/>
        <end position="536"/>
    </location>
</feature>
<dbReference type="AlphaFoldDB" id="A0AAN9RR99"/>
<feature type="domain" description="BAG" evidence="3">
    <location>
        <begin position="587"/>
        <end position="664"/>
    </location>
</feature>
<gene>
    <name evidence="4" type="ORF">VNO80_00661</name>
</gene>
<feature type="region of interest" description="Disordered" evidence="2">
    <location>
        <begin position="840"/>
        <end position="859"/>
    </location>
</feature>
<name>A0AAN9RR99_PHACN</name>
<proteinExistence type="predicted"/>
<feature type="region of interest" description="Disordered" evidence="2">
    <location>
        <begin position="692"/>
        <end position="724"/>
    </location>
</feature>
<sequence>MMPIRSMDSCPYQRNQMPFPQYYHPGIEAFPPQMKIDPSKPHFSYDQRWPCAGNYGHPIPPHLCCGHNNFPCNYSYMPSYPHAPSPMYYSGGCPVYSEPYFVPYSPQPHHAMELPRYEYDKYMPRDHHCCSCPNHSCNPKEGRSVKIEEHEPEVGRKVNDSLVPIQLNNYPYPFVLIPQEYTSNKQLKNPNTMEVGEQNKPPSLESSNAVAQPAQEPKEPRVWNGWLPFDIKGAPSMIHDGHGIRNQKQESGNNRGETEDGEMDQKRQSEQKRSEFPFPVFWFPYYNKLESGETNNQEKNTSSTKIIEEVPRASKSVPVKSNVDEGGRNGTRSNEAAHSDTNASDVAEKVTNARSIPVKQIGKNVSLDQKEESVTKKDSRTDDKNRQSASSPKASKLPPVCLRVDPLPRKKNGNGSSRSRSPSPPSSKAQSQVTSGETLKTPVCGTEDKNQPNLNNQHAPKTTEKVEPKEKTIQASEYQTNENKGVDWRDGYQNQINVNMPGEGPKQTSDASTDGDECKSEYKKAEKGAENMVDTTQLREVKDLSTPTDVGCKEGRILSDKDAAVLIQAAYRGYEIRKWEPLTKLKHIDEVRKEVTNVQDRVQAFERSSGLQNDDKQKIAIGENIMRLLLKLDTIQGLHPSFREIRKSLARELTILQERLDSLMANKPQQHMQDIQKDVEVTPTNMKNEEHLHKEEEEKVVVPGDSYEGSSDGGNVSQSPVDPVPNEGAESVILPNGSGIEDTFQVVTADTLNSTSDISETGKMAVEPEDKSEAKDIPIEVDKLDTTVWEELPVGVIDEDSNDASIEKEEHDNIGSGSLPAMVNDSENHAMMELPVGLLDEDERDNEMNISKEETQTKNEIFIEELPVRLLDEKTEEYEVEKRDEAKPKEVLLAQEGECNEEEETSSSTDNTSKATQLEQQQQPLEDQEVQSSGESDGWVKIEFNKDELQSCEGVGTDIESPPLTTNVNDREPGNEDVCLEANDVNKSLPEQMEFVAINDAQKEEEPEGKIAVKETQEDGEERVGETWSEEKTELFATSAALEEVPVADDDEGLKGESKLVEENEKLRKMMKKLVEAGNEQLSVISDLTGRVKELEKRLARSRSKRVKTKRCKPATSKMSSMKPLNSM</sequence>